<protein>
    <submittedName>
        <fullName evidence="1">Tubulin beta-5 chain</fullName>
    </submittedName>
</protein>
<keyword evidence="2" id="KW-1185">Reference proteome</keyword>
<dbReference type="AlphaFoldDB" id="A0A9Q0FHS3"/>
<dbReference type="OrthoDB" id="1662883at2759"/>
<evidence type="ECO:0000313" key="1">
    <source>
        <dbReference type="EMBL" id="KAJ4831715.1"/>
    </source>
</evidence>
<dbReference type="PANTHER" id="PTHR36527:SF3">
    <property type="entry name" value="OS01G0282866 PROTEIN"/>
    <property type="match status" value="1"/>
</dbReference>
<dbReference type="Gene3D" id="3.40.50.1440">
    <property type="entry name" value="Tubulin/FtsZ, GTPase domain"/>
    <property type="match status" value="1"/>
</dbReference>
<dbReference type="Proteomes" id="UP001141552">
    <property type="component" value="Unassembled WGS sequence"/>
</dbReference>
<reference evidence="1" key="2">
    <citation type="journal article" date="2023" name="Plants (Basel)">
        <title>Annotation of the Turnera subulata (Passifloraceae) Draft Genome Reveals the S-Locus Evolved after the Divergence of Turneroideae from Passifloroideae in a Stepwise Manner.</title>
        <authorList>
            <person name="Henning P.M."/>
            <person name="Roalson E.H."/>
            <person name="Mir W."/>
            <person name="McCubbin A.G."/>
            <person name="Shore J.S."/>
        </authorList>
    </citation>
    <scope>NUCLEOTIDE SEQUENCE</scope>
    <source>
        <strain evidence="1">F60SS</strain>
    </source>
</reference>
<dbReference type="InterPro" id="IPR036525">
    <property type="entry name" value="Tubulin/FtsZ_GTPase_sf"/>
</dbReference>
<proteinExistence type="predicted"/>
<gene>
    <name evidence="1" type="primary">TUBB5_2</name>
    <name evidence="1" type="ORF">Tsubulata_019110</name>
</gene>
<sequence>MGKYQGYSDLQLERINVFYNEASGGRFVPRTILMDLEPDTMDNVRSVPLGAGNNWAKGHYTEGVELISSDFLAYILPSPLPLYLWPPLLLHDAVVRGKPLAASPLPFPMRLIN</sequence>
<reference evidence="1" key="1">
    <citation type="submission" date="2022-02" db="EMBL/GenBank/DDBJ databases">
        <authorList>
            <person name="Henning P.M."/>
            <person name="McCubbin A.G."/>
            <person name="Shore J.S."/>
        </authorList>
    </citation>
    <scope>NUCLEOTIDE SEQUENCE</scope>
    <source>
        <strain evidence="1">F60SS</strain>
        <tissue evidence="1">Leaves</tissue>
    </source>
</reference>
<evidence type="ECO:0000313" key="2">
    <source>
        <dbReference type="Proteomes" id="UP001141552"/>
    </source>
</evidence>
<comment type="caution">
    <text evidence="1">The sequence shown here is derived from an EMBL/GenBank/DDBJ whole genome shotgun (WGS) entry which is preliminary data.</text>
</comment>
<accession>A0A9Q0FHS3</accession>
<dbReference type="SUPFAM" id="SSF52490">
    <property type="entry name" value="Tubulin nucleotide-binding domain-like"/>
    <property type="match status" value="1"/>
</dbReference>
<dbReference type="EMBL" id="JAKUCV010005302">
    <property type="protein sequence ID" value="KAJ4831715.1"/>
    <property type="molecule type" value="Genomic_DNA"/>
</dbReference>
<name>A0A9Q0FHS3_9ROSI</name>
<organism evidence="1 2">
    <name type="scientific">Turnera subulata</name>
    <dbReference type="NCBI Taxonomy" id="218843"/>
    <lineage>
        <taxon>Eukaryota</taxon>
        <taxon>Viridiplantae</taxon>
        <taxon>Streptophyta</taxon>
        <taxon>Embryophyta</taxon>
        <taxon>Tracheophyta</taxon>
        <taxon>Spermatophyta</taxon>
        <taxon>Magnoliopsida</taxon>
        <taxon>eudicotyledons</taxon>
        <taxon>Gunneridae</taxon>
        <taxon>Pentapetalae</taxon>
        <taxon>rosids</taxon>
        <taxon>fabids</taxon>
        <taxon>Malpighiales</taxon>
        <taxon>Passifloraceae</taxon>
        <taxon>Turnera</taxon>
    </lineage>
</organism>
<dbReference type="PANTHER" id="PTHR36527">
    <property type="entry name" value="OS01G0282866 PROTEIN"/>
    <property type="match status" value="1"/>
</dbReference>